<evidence type="ECO:0000313" key="1">
    <source>
        <dbReference type="EMBL" id="BCX30247.1"/>
    </source>
</evidence>
<dbReference type="InterPro" id="IPR036412">
    <property type="entry name" value="HAD-like_sf"/>
</dbReference>
<dbReference type="EMBL" id="CP117683">
    <property type="protein sequence ID" value="WDC92601.1"/>
    <property type="molecule type" value="Genomic_DNA"/>
</dbReference>
<dbReference type="Gene3D" id="1.10.150.240">
    <property type="entry name" value="Putative phosphatase, domain 2"/>
    <property type="match status" value="1"/>
</dbReference>
<proteinExistence type="predicted"/>
<name>A0A0B2XL44_LATCU</name>
<dbReference type="InterPro" id="IPR011951">
    <property type="entry name" value="HAD-SF_hydro_IA_YjjG/PynA"/>
</dbReference>
<dbReference type="EMBL" id="AP024685">
    <property type="protein sequence ID" value="BCX30247.1"/>
    <property type="molecule type" value="Genomic_DNA"/>
</dbReference>
<dbReference type="SFLD" id="SFLDS00003">
    <property type="entry name" value="Haloacid_Dehalogenase"/>
    <property type="match status" value="1"/>
</dbReference>
<dbReference type="Pfam" id="PF00702">
    <property type="entry name" value="Hydrolase"/>
    <property type="match status" value="1"/>
</dbReference>
<accession>A0A0B2XL44</accession>
<dbReference type="PRINTS" id="PR00413">
    <property type="entry name" value="HADHALOGNASE"/>
</dbReference>
<dbReference type="Gene3D" id="3.40.50.1000">
    <property type="entry name" value="HAD superfamily/HAD-like"/>
    <property type="match status" value="1"/>
</dbReference>
<evidence type="ECO:0000313" key="2">
    <source>
        <dbReference type="EMBL" id="WDC92601.1"/>
    </source>
</evidence>
<dbReference type="NCBIfam" id="TIGR01549">
    <property type="entry name" value="HAD-SF-IA-v1"/>
    <property type="match status" value="1"/>
</dbReference>
<reference evidence="2" key="2">
    <citation type="submission" date="2023-02" db="EMBL/GenBank/DDBJ databases">
        <title>Complete genome sequence of Lactobacillus curvatus CACC879 isolated from Pig feces.</title>
        <authorList>
            <person name="Park S."/>
            <person name="Park M.A."/>
            <person name="Kim D.-H."/>
            <person name="Kim Y."/>
        </authorList>
    </citation>
    <scope>NUCLEOTIDE SEQUENCE</scope>
    <source>
        <strain evidence="2">CACC879</strain>
    </source>
</reference>
<evidence type="ECO:0000313" key="3">
    <source>
        <dbReference type="Proteomes" id="UP000825100"/>
    </source>
</evidence>
<dbReference type="AlphaFoldDB" id="A0A0B2XL44"/>
<dbReference type="PANTHER" id="PTHR47478:SF1">
    <property type="entry name" value="PYRIMIDINE 5'-NUCLEOTIDASE YJJG"/>
    <property type="match status" value="1"/>
</dbReference>
<dbReference type="InterPro" id="IPR006439">
    <property type="entry name" value="HAD-SF_hydro_IA"/>
</dbReference>
<dbReference type="InterPro" id="IPR023214">
    <property type="entry name" value="HAD_sf"/>
</dbReference>
<dbReference type="InterPro" id="IPR052550">
    <property type="entry name" value="Pyrimidine_5'-ntase_YjjG"/>
</dbReference>
<dbReference type="SUPFAM" id="SSF56784">
    <property type="entry name" value="HAD-like"/>
    <property type="match status" value="1"/>
</dbReference>
<dbReference type="SFLD" id="SFLDG01135">
    <property type="entry name" value="C1.5.6:_HAD__Beta-PGM__Phospha"/>
    <property type="match status" value="1"/>
</dbReference>
<reference evidence="1 3" key="1">
    <citation type="submission" date="2021-05" db="EMBL/GenBank/DDBJ databases">
        <title>Complete Genome Sequence of Latilactobacillus sp. Strain WDN19, a High D-Aspartate-producing Lactic Acid Bacterium Isolated from a Japanese Pickle.</title>
        <authorList>
            <person name="Kajitani K."/>
            <person name="Takahashi S."/>
        </authorList>
    </citation>
    <scope>NUCLEOTIDE SEQUENCE [LARGE SCALE GENOMIC DNA]</scope>
    <source>
        <strain evidence="1 3">WDN19</strain>
    </source>
</reference>
<dbReference type="Proteomes" id="UP000825100">
    <property type="component" value="Chromosome"/>
</dbReference>
<sequence>MQYRYLFFDMDNTLFDFDADEDQALAQLFKDQGVQLTPTIKTTYQTFNQNLWRQYEEGTLTREILLNTRFATFFKEQFNQEVDGPRLSQNYLDNLALGHDLMPQAEALLKALKAANIKLYVTTNGVANTQYRRLQDSGLITYFDAVFVSEELGYQKPDPRYFQSVFQQLEGISQAEALIVGDSLTSDVQGGQNVGVATAWYNPNQLANQMTDIQPTHEIEHLMDLLAI</sequence>
<dbReference type="NCBIfam" id="TIGR02254">
    <property type="entry name" value="YjjG_YfnB"/>
    <property type="match status" value="1"/>
</dbReference>
<organism evidence="2 4">
    <name type="scientific">Latilactobacillus curvatus</name>
    <name type="common">Lactobacillus curvatus</name>
    <dbReference type="NCBI Taxonomy" id="28038"/>
    <lineage>
        <taxon>Bacteria</taxon>
        <taxon>Bacillati</taxon>
        <taxon>Bacillota</taxon>
        <taxon>Bacilli</taxon>
        <taxon>Lactobacillales</taxon>
        <taxon>Lactobacillaceae</taxon>
        <taxon>Latilactobacillus</taxon>
    </lineage>
</organism>
<dbReference type="Proteomes" id="UP001215533">
    <property type="component" value="Chromosome"/>
</dbReference>
<dbReference type="SFLD" id="SFLDG01129">
    <property type="entry name" value="C1.5:_HAD__Beta-PGM__Phosphata"/>
    <property type="match status" value="1"/>
</dbReference>
<protein>
    <submittedName>
        <fullName evidence="1">Noncanonical pyrimidine nucleotidase, YjjG family protein</fullName>
    </submittedName>
    <submittedName>
        <fullName evidence="2">YjjG family noncanonical pyrimidine nucleotidase</fullName>
    </submittedName>
</protein>
<gene>
    <name evidence="1" type="ORF">LTWDN19_08140</name>
    <name evidence="2" type="ORF">PSR33_03405</name>
</gene>
<evidence type="ECO:0000313" key="4">
    <source>
        <dbReference type="Proteomes" id="UP001215533"/>
    </source>
</evidence>
<keyword evidence="3" id="KW-1185">Reference proteome</keyword>
<dbReference type="PANTHER" id="PTHR47478">
    <property type="match status" value="1"/>
</dbReference>
<dbReference type="GO" id="GO:0008253">
    <property type="term" value="F:5'-nucleotidase activity"/>
    <property type="evidence" value="ECO:0007669"/>
    <property type="project" value="InterPro"/>
</dbReference>
<dbReference type="InterPro" id="IPR023198">
    <property type="entry name" value="PGP-like_dom2"/>
</dbReference>
<dbReference type="RefSeq" id="WP_004270719.1">
    <property type="nucleotide sequence ID" value="NZ_AP024685.1"/>
</dbReference>